<dbReference type="RefSeq" id="XP_021873604.1">
    <property type="nucleotide sequence ID" value="XM_022014683.1"/>
</dbReference>
<accession>A0A1Y1UP87</accession>
<name>A0A1Y1UP87_9TREE</name>
<sequence>MTVSPRLMENGRLCVGAELHPASGSPLRLPFRLAGSALRSTACDHTLRPSPSSSGRAIIIKFHFTLARTAGRSYPRCQIFPSGGASLVWCKEWGVHMRMPKRTSSVSALTGFCTKRRPGCKNGSILNLHLDRCPRDNKDEKRRKKWVHDADMRF</sequence>
<gene>
    <name evidence="1" type="ORF">BD324DRAFT_615104</name>
</gene>
<proteinExistence type="predicted"/>
<organism evidence="1 2">
    <name type="scientific">Kockovaella imperatae</name>
    <dbReference type="NCBI Taxonomy" id="4999"/>
    <lineage>
        <taxon>Eukaryota</taxon>
        <taxon>Fungi</taxon>
        <taxon>Dikarya</taxon>
        <taxon>Basidiomycota</taxon>
        <taxon>Agaricomycotina</taxon>
        <taxon>Tremellomycetes</taxon>
        <taxon>Tremellales</taxon>
        <taxon>Cuniculitremaceae</taxon>
        <taxon>Kockovaella</taxon>
    </lineage>
</organism>
<reference evidence="1 2" key="1">
    <citation type="submission" date="2017-03" db="EMBL/GenBank/DDBJ databases">
        <title>Widespread Adenine N6-methylation of Active Genes in Fungi.</title>
        <authorList>
            <consortium name="DOE Joint Genome Institute"/>
            <person name="Mondo S.J."/>
            <person name="Dannebaum R.O."/>
            <person name="Kuo R.C."/>
            <person name="Louie K.B."/>
            <person name="Bewick A.J."/>
            <person name="Labutti K."/>
            <person name="Haridas S."/>
            <person name="Kuo A."/>
            <person name="Salamov A."/>
            <person name="Ahrendt S.R."/>
            <person name="Lau R."/>
            <person name="Bowen B.P."/>
            <person name="Lipzen A."/>
            <person name="Sullivan W."/>
            <person name="Andreopoulos W.B."/>
            <person name="Clum A."/>
            <person name="Lindquist E."/>
            <person name="Daum C."/>
            <person name="Northen T.R."/>
            <person name="Ramamoorthy G."/>
            <person name="Schmitz R.J."/>
            <person name="Gryganskyi A."/>
            <person name="Culley D."/>
            <person name="Magnuson J."/>
            <person name="James T.Y."/>
            <person name="O'Malley M.A."/>
            <person name="Stajich J.E."/>
            <person name="Spatafora J.W."/>
            <person name="Visel A."/>
            <person name="Grigoriev I.V."/>
        </authorList>
    </citation>
    <scope>NUCLEOTIDE SEQUENCE [LARGE SCALE GENOMIC DNA]</scope>
    <source>
        <strain evidence="1 2">NRRL Y-17943</strain>
    </source>
</reference>
<evidence type="ECO:0000313" key="2">
    <source>
        <dbReference type="Proteomes" id="UP000193218"/>
    </source>
</evidence>
<evidence type="ECO:0000313" key="1">
    <source>
        <dbReference type="EMBL" id="ORX39819.1"/>
    </source>
</evidence>
<keyword evidence="2" id="KW-1185">Reference proteome</keyword>
<dbReference type="GeneID" id="33556491"/>
<dbReference type="AlphaFoldDB" id="A0A1Y1UP87"/>
<comment type="caution">
    <text evidence="1">The sequence shown here is derived from an EMBL/GenBank/DDBJ whole genome shotgun (WGS) entry which is preliminary data.</text>
</comment>
<dbReference type="EMBL" id="NBSH01000002">
    <property type="protein sequence ID" value="ORX39819.1"/>
    <property type="molecule type" value="Genomic_DNA"/>
</dbReference>
<dbReference type="Proteomes" id="UP000193218">
    <property type="component" value="Unassembled WGS sequence"/>
</dbReference>
<protein>
    <submittedName>
        <fullName evidence="1">Uncharacterized protein</fullName>
    </submittedName>
</protein>
<dbReference type="InParanoid" id="A0A1Y1UP87"/>